<evidence type="ECO:0000313" key="3">
    <source>
        <dbReference type="Proteomes" id="UP000008061"/>
    </source>
</evidence>
<gene>
    <name evidence="2" type="ORF">8014-B2_0073</name>
</gene>
<name>K4I4E5_9CAUD</name>
<dbReference type="EMBL" id="JX486088">
    <property type="protein sequence ID" value="AFU63140.1"/>
    <property type="molecule type" value="Genomic_DNA"/>
</dbReference>
<reference evidence="2 3" key="1">
    <citation type="journal article" date="2012" name="Appl. Environ. Microbiol.">
        <title>Characterization of Two Virulent Phages of Lactobacillus plantarum.</title>
        <authorList>
            <person name="Briggiler Marco M."/>
            <person name="Garneau J.E."/>
            <person name="Tremblay D."/>
            <person name="Quiberoni A."/>
            <person name="Moineau S."/>
        </authorList>
    </citation>
    <scope>NUCLEOTIDE SEQUENCE [LARGE SCALE GENOMIC DNA]</scope>
</reference>
<sequence length="327" mass="36011">MAVELKELKGNALTVVGTLSEVSLELGTDKNNEEIIKGSIRVQVKQNDKVNVITFNVYNRKFTNKGNENKLYAGMKTVMEEYVSLQDTNGDEEKADRVSVNGDLSYNVYSPDGEIVNESNRFRATTLHRVNDKKGLEDGAFGQIPAAIESYEEELDNEDNPTGLYKVKALTVGYNGRVGRIMDLKVKDDLIGDMQGFFPEGSTGMLYYNILNYVVVKKQNVDNDGGGSFGQIHEVVQTNSYVRQLLVTGGKPLDNSDLDLSEEQVQKAHEELRKQRTEAISRSNGQASVPAQSGARSGFGDNSKSETSNPFAKSAGQIDISDDDLPF</sequence>
<organism evidence="2 3">
    <name type="scientific">Lactobacillus phage ATCC 8014-B2</name>
    <dbReference type="NCBI Taxonomy" id="1225795"/>
    <lineage>
        <taxon>Viruses</taxon>
        <taxon>Duplodnaviria</taxon>
        <taxon>Heunggongvirae</taxon>
        <taxon>Uroviricota</taxon>
        <taxon>Caudoviricetes</taxon>
        <taxon>Tybeckvirinae</taxon>
        <taxon>Douglaswolinvirus</taxon>
        <taxon>Douglaswolinvirus B2</taxon>
    </lineage>
</organism>
<feature type="region of interest" description="Disordered" evidence="1">
    <location>
        <begin position="263"/>
        <end position="327"/>
    </location>
</feature>
<protein>
    <submittedName>
        <fullName evidence="2">Replication protein</fullName>
    </submittedName>
</protein>
<dbReference type="Proteomes" id="UP000008061">
    <property type="component" value="Segment"/>
</dbReference>
<feature type="compositionally biased region" description="Polar residues" evidence="1">
    <location>
        <begin position="280"/>
        <end position="311"/>
    </location>
</feature>
<evidence type="ECO:0000256" key="1">
    <source>
        <dbReference type="SAM" id="MobiDB-lite"/>
    </source>
</evidence>
<keyword evidence="3" id="KW-1185">Reference proteome</keyword>
<evidence type="ECO:0000313" key="2">
    <source>
        <dbReference type="EMBL" id="AFU63140.1"/>
    </source>
</evidence>
<proteinExistence type="predicted"/>
<accession>K4I4E5</accession>
<feature type="compositionally biased region" description="Basic and acidic residues" evidence="1">
    <location>
        <begin position="264"/>
        <end position="279"/>
    </location>
</feature>